<dbReference type="PANTHER" id="PTHR48039:SF5">
    <property type="entry name" value="RNA-BINDING PROTEIN 28"/>
    <property type="match status" value="1"/>
</dbReference>
<dbReference type="AlphaFoldDB" id="A0A6A6VRL0"/>
<evidence type="ECO:0000259" key="7">
    <source>
        <dbReference type="PROSITE" id="PS50102"/>
    </source>
</evidence>
<dbReference type="SUPFAM" id="SSF54928">
    <property type="entry name" value="RNA-binding domain, RBD"/>
    <property type="match status" value="1"/>
</dbReference>
<evidence type="ECO:0000256" key="3">
    <source>
        <dbReference type="ARBA" id="ARBA00022884"/>
    </source>
</evidence>
<feature type="compositionally biased region" description="Basic and acidic residues" evidence="6">
    <location>
        <begin position="48"/>
        <end position="58"/>
    </location>
</feature>
<organism evidence="8 9">
    <name type="scientific">Sporormia fimetaria CBS 119925</name>
    <dbReference type="NCBI Taxonomy" id="1340428"/>
    <lineage>
        <taxon>Eukaryota</taxon>
        <taxon>Fungi</taxon>
        <taxon>Dikarya</taxon>
        <taxon>Ascomycota</taxon>
        <taxon>Pezizomycotina</taxon>
        <taxon>Dothideomycetes</taxon>
        <taxon>Pleosporomycetidae</taxon>
        <taxon>Pleosporales</taxon>
        <taxon>Sporormiaceae</taxon>
        <taxon>Sporormia</taxon>
    </lineage>
</organism>
<evidence type="ECO:0000256" key="4">
    <source>
        <dbReference type="ARBA" id="ARBA00023242"/>
    </source>
</evidence>
<dbReference type="FunFam" id="3.30.70.330:FF:000376">
    <property type="entry name" value="Putative RNA binding protein"/>
    <property type="match status" value="1"/>
</dbReference>
<dbReference type="EMBL" id="MU006561">
    <property type="protein sequence ID" value="KAF2751867.1"/>
    <property type="molecule type" value="Genomic_DNA"/>
</dbReference>
<reference evidence="8" key="1">
    <citation type="journal article" date="2020" name="Stud. Mycol.">
        <title>101 Dothideomycetes genomes: a test case for predicting lifestyles and emergence of pathogens.</title>
        <authorList>
            <person name="Haridas S."/>
            <person name="Albert R."/>
            <person name="Binder M."/>
            <person name="Bloem J."/>
            <person name="Labutti K."/>
            <person name="Salamov A."/>
            <person name="Andreopoulos B."/>
            <person name="Baker S."/>
            <person name="Barry K."/>
            <person name="Bills G."/>
            <person name="Bluhm B."/>
            <person name="Cannon C."/>
            <person name="Castanera R."/>
            <person name="Culley D."/>
            <person name="Daum C."/>
            <person name="Ezra D."/>
            <person name="Gonzalez J."/>
            <person name="Henrissat B."/>
            <person name="Kuo A."/>
            <person name="Liang C."/>
            <person name="Lipzen A."/>
            <person name="Lutzoni F."/>
            <person name="Magnuson J."/>
            <person name="Mondo S."/>
            <person name="Nolan M."/>
            <person name="Ohm R."/>
            <person name="Pangilinan J."/>
            <person name="Park H.-J."/>
            <person name="Ramirez L."/>
            <person name="Alfaro M."/>
            <person name="Sun H."/>
            <person name="Tritt A."/>
            <person name="Yoshinaga Y."/>
            <person name="Zwiers L.-H."/>
            <person name="Turgeon B."/>
            <person name="Goodwin S."/>
            <person name="Spatafora J."/>
            <person name="Crous P."/>
            <person name="Grigoriev I."/>
        </authorList>
    </citation>
    <scope>NUCLEOTIDE SEQUENCE</scope>
    <source>
        <strain evidence="8">CBS 119925</strain>
    </source>
</reference>
<dbReference type="PANTHER" id="PTHR48039">
    <property type="entry name" value="RNA-BINDING MOTIF PROTEIN 14B"/>
    <property type="match status" value="1"/>
</dbReference>
<dbReference type="InterPro" id="IPR012677">
    <property type="entry name" value="Nucleotide-bd_a/b_plait_sf"/>
</dbReference>
<dbReference type="Proteomes" id="UP000799440">
    <property type="component" value="Unassembled WGS sequence"/>
</dbReference>
<gene>
    <name evidence="8" type="ORF">M011DRAFT_463369</name>
</gene>
<dbReference type="CDD" id="cd12400">
    <property type="entry name" value="RRM_Nop6"/>
    <property type="match status" value="1"/>
</dbReference>
<keyword evidence="3 5" id="KW-0694">RNA-binding</keyword>
<evidence type="ECO:0000256" key="2">
    <source>
        <dbReference type="ARBA" id="ARBA00022737"/>
    </source>
</evidence>
<feature type="compositionally biased region" description="Low complexity" evidence="6">
    <location>
        <begin position="346"/>
        <end position="356"/>
    </location>
</feature>
<keyword evidence="2" id="KW-0677">Repeat</keyword>
<name>A0A6A6VRL0_9PLEO</name>
<dbReference type="InterPro" id="IPR035979">
    <property type="entry name" value="RBD_domain_sf"/>
</dbReference>
<feature type="domain" description="RRM" evidence="7">
    <location>
        <begin position="203"/>
        <end position="284"/>
    </location>
</feature>
<feature type="region of interest" description="Disordered" evidence="6">
    <location>
        <begin position="1"/>
        <end position="198"/>
    </location>
</feature>
<dbReference type="Gene3D" id="3.30.70.330">
    <property type="match status" value="1"/>
</dbReference>
<sequence length="385" mass="42818">MSKPEKSTKKKVKAEKKEQSDAVAAPKTTKVATEDAPLSNGKEKKRKRDDEAHVDEPKKSKKSKKQKVRKSTSVEEAAVSQTAQEETAETTTSKKDKKDKKDKKSKKSKSSKTTEDASEAPATNGTVAADFIPLEESKDSTVNGSETNKASKKKSKKKKSYEKEDASATQDKAVASADAENTQQDGDGDVEMQDAPSGKKNRFVVFVGNLPFSATKEELQKHFESIAPTDIRLMTDKVTKKPKGFAFLEFDRFDRMETCLKKYNHSVFGDGKKGRKINVELTAGGGGNTEARKSKIEAKNAKLQEERQREREKREELEAKQQERKDKKEAREKKKNKKDEKKGGKAEAAPAPAEEAPPSNGGMHPARLAMMNAPPPKWQTNRQRY</sequence>
<accession>A0A6A6VRL0</accession>
<feature type="compositionally biased region" description="Basic residues" evidence="6">
    <location>
        <begin position="150"/>
        <end position="160"/>
    </location>
</feature>
<dbReference type="SMART" id="SM00360">
    <property type="entry name" value="RRM"/>
    <property type="match status" value="1"/>
</dbReference>
<proteinExistence type="predicted"/>
<evidence type="ECO:0000256" key="1">
    <source>
        <dbReference type="ARBA" id="ARBA00004123"/>
    </source>
</evidence>
<feature type="compositionally biased region" description="Low complexity" evidence="6">
    <location>
        <begin position="22"/>
        <end position="31"/>
    </location>
</feature>
<feature type="compositionally biased region" description="Basic and acidic residues" evidence="6">
    <location>
        <begin position="290"/>
        <end position="345"/>
    </location>
</feature>
<dbReference type="InterPro" id="IPR000504">
    <property type="entry name" value="RRM_dom"/>
</dbReference>
<keyword evidence="9" id="KW-1185">Reference proteome</keyword>
<dbReference type="InterPro" id="IPR034228">
    <property type="entry name" value="Nop6_RRM"/>
</dbReference>
<dbReference type="GO" id="GO:0003729">
    <property type="term" value="F:mRNA binding"/>
    <property type="evidence" value="ECO:0007669"/>
    <property type="project" value="TreeGrafter"/>
</dbReference>
<protein>
    <recommendedName>
        <fullName evidence="7">RRM domain-containing protein</fullName>
    </recommendedName>
</protein>
<comment type="subcellular location">
    <subcellularLocation>
        <location evidence="1">Nucleus</location>
    </subcellularLocation>
</comment>
<dbReference type="OrthoDB" id="167718at2759"/>
<dbReference type="InterPro" id="IPR051945">
    <property type="entry name" value="RRM_MRD1_RNA_proc_ribogen"/>
</dbReference>
<evidence type="ECO:0000313" key="9">
    <source>
        <dbReference type="Proteomes" id="UP000799440"/>
    </source>
</evidence>
<evidence type="ECO:0000256" key="6">
    <source>
        <dbReference type="SAM" id="MobiDB-lite"/>
    </source>
</evidence>
<dbReference type="GO" id="GO:0005634">
    <property type="term" value="C:nucleus"/>
    <property type="evidence" value="ECO:0007669"/>
    <property type="project" value="UniProtKB-SubCell"/>
</dbReference>
<feature type="compositionally biased region" description="Basic residues" evidence="6">
    <location>
        <begin position="59"/>
        <end position="70"/>
    </location>
</feature>
<evidence type="ECO:0000313" key="8">
    <source>
        <dbReference type="EMBL" id="KAF2751867.1"/>
    </source>
</evidence>
<dbReference type="Pfam" id="PF00076">
    <property type="entry name" value="RRM_1"/>
    <property type="match status" value="1"/>
</dbReference>
<feature type="region of interest" description="Disordered" evidence="6">
    <location>
        <begin position="279"/>
        <end position="385"/>
    </location>
</feature>
<feature type="compositionally biased region" description="Basic residues" evidence="6">
    <location>
        <begin position="95"/>
        <end position="110"/>
    </location>
</feature>
<feature type="compositionally biased region" description="Low complexity" evidence="6">
    <location>
        <begin position="74"/>
        <end position="91"/>
    </location>
</feature>
<evidence type="ECO:0000256" key="5">
    <source>
        <dbReference type="PROSITE-ProRule" id="PRU00176"/>
    </source>
</evidence>
<keyword evidence="4" id="KW-0539">Nucleus</keyword>
<dbReference type="PROSITE" id="PS50102">
    <property type="entry name" value="RRM"/>
    <property type="match status" value="1"/>
</dbReference>